<dbReference type="SUPFAM" id="SSF53720">
    <property type="entry name" value="ALDH-like"/>
    <property type="match status" value="1"/>
</dbReference>
<gene>
    <name evidence="2" type="ORF">P3W55_21030</name>
</gene>
<proteinExistence type="predicted"/>
<dbReference type="InterPro" id="IPR016162">
    <property type="entry name" value="Ald_DH_N"/>
</dbReference>
<dbReference type="EMBL" id="JARJLR010000341">
    <property type="protein sequence ID" value="MDF3844202.1"/>
    <property type="molecule type" value="Genomic_DNA"/>
</dbReference>
<keyword evidence="1" id="KW-0560">Oxidoreductase</keyword>
<dbReference type="GO" id="GO:0016491">
    <property type="term" value="F:oxidoreductase activity"/>
    <property type="evidence" value="ECO:0007669"/>
    <property type="project" value="UniProtKB-KW"/>
</dbReference>
<sequence length="45" mass="4743">MRGFSPQVVFPQTSWGGGKASGIGRELGSWGLSAFLGIKHITAPR</sequence>
<dbReference type="InterPro" id="IPR016161">
    <property type="entry name" value="Ald_DH/histidinol_DH"/>
</dbReference>
<protein>
    <recommendedName>
        <fullName evidence="4">Aldehyde dehydrogenase domain-containing protein</fullName>
    </recommendedName>
</protein>
<reference evidence="2" key="1">
    <citation type="submission" date="2023-03" db="EMBL/GenBank/DDBJ databases">
        <title>Draft assemblies of triclosan tolerant bacteria isolated from returned activated sludge.</title>
        <authorList>
            <person name="Van Hamelsveld S."/>
        </authorList>
    </citation>
    <scope>NUCLEOTIDE SEQUENCE</scope>
    <source>
        <strain evidence="2">GW210015_S63</strain>
    </source>
</reference>
<name>A0AAW6PAM1_9PSED</name>
<dbReference type="Proteomes" id="UP001220662">
    <property type="component" value="Unassembled WGS sequence"/>
</dbReference>
<comment type="caution">
    <text evidence="2">The sequence shown here is derived from an EMBL/GenBank/DDBJ whole genome shotgun (WGS) entry which is preliminary data.</text>
</comment>
<evidence type="ECO:0000256" key="1">
    <source>
        <dbReference type="ARBA" id="ARBA00023002"/>
    </source>
</evidence>
<evidence type="ECO:0008006" key="4">
    <source>
        <dbReference type="Google" id="ProtNLM"/>
    </source>
</evidence>
<organism evidence="2 3">
    <name type="scientific">Pseudomonas citronellolis</name>
    <dbReference type="NCBI Taxonomy" id="53408"/>
    <lineage>
        <taxon>Bacteria</taxon>
        <taxon>Pseudomonadati</taxon>
        <taxon>Pseudomonadota</taxon>
        <taxon>Gammaproteobacteria</taxon>
        <taxon>Pseudomonadales</taxon>
        <taxon>Pseudomonadaceae</taxon>
        <taxon>Pseudomonas</taxon>
    </lineage>
</organism>
<evidence type="ECO:0000313" key="2">
    <source>
        <dbReference type="EMBL" id="MDF3844202.1"/>
    </source>
</evidence>
<evidence type="ECO:0000313" key="3">
    <source>
        <dbReference type="Proteomes" id="UP001220662"/>
    </source>
</evidence>
<dbReference type="AlphaFoldDB" id="A0AAW6PAM1"/>
<dbReference type="Gene3D" id="3.40.605.10">
    <property type="entry name" value="Aldehyde Dehydrogenase, Chain A, domain 1"/>
    <property type="match status" value="1"/>
</dbReference>
<accession>A0AAW6PAM1</accession>